<dbReference type="Gene3D" id="1.10.510.10">
    <property type="entry name" value="Transferase(Phosphotransferase) domain 1"/>
    <property type="match status" value="1"/>
</dbReference>
<organism evidence="3 4">
    <name type="scientific">Amanita thiersii Skay4041</name>
    <dbReference type="NCBI Taxonomy" id="703135"/>
    <lineage>
        <taxon>Eukaryota</taxon>
        <taxon>Fungi</taxon>
        <taxon>Dikarya</taxon>
        <taxon>Basidiomycota</taxon>
        <taxon>Agaricomycotina</taxon>
        <taxon>Agaricomycetes</taxon>
        <taxon>Agaricomycetidae</taxon>
        <taxon>Agaricales</taxon>
        <taxon>Pluteineae</taxon>
        <taxon>Amanitaceae</taxon>
        <taxon>Amanita</taxon>
    </lineage>
</organism>
<dbReference type="EMBL" id="KZ301971">
    <property type="protein sequence ID" value="PFH53958.1"/>
    <property type="molecule type" value="Genomic_DNA"/>
</dbReference>
<dbReference type="SUPFAM" id="SSF56112">
    <property type="entry name" value="Protein kinase-like (PK-like)"/>
    <property type="match status" value="1"/>
</dbReference>
<dbReference type="InterPro" id="IPR011009">
    <property type="entry name" value="Kinase-like_dom_sf"/>
</dbReference>
<dbReference type="InterPro" id="IPR017441">
    <property type="entry name" value="Protein_kinase_ATP_BS"/>
</dbReference>
<feature type="domain" description="Protein kinase" evidence="2">
    <location>
        <begin position="14"/>
        <end position="298"/>
    </location>
</feature>
<evidence type="ECO:0000313" key="4">
    <source>
        <dbReference type="Proteomes" id="UP000242287"/>
    </source>
</evidence>
<dbReference type="PROSITE" id="PS50011">
    <property type="entry name" value="PROTEIN_KINASE_DOM"/>
    <property type="match status" value="1"/>
</dbReference>
<proteinExistence type="predicted"/>
<evidence type="ECO:0000313" key="3">
    <source>
        <dbReference type="EMBL" id="PFH53958.1"/>
    </source>
</evidence>
<dbReference type="STRING" id="703135.A0A2A9NV25"/>
<dbReference type="SMART" id="SM00220">
    <property type="entry name" value="S_TKc"/>
    <property type="match status" value="1"/>
</dbReference>
<feature type="binding site" evidence="1">
    <location>
        <position position="43"/>
    </location>
    <ligand>
        <name>ATP</name>
        <dbReference type="ChEBI" id="CHEBI:30616"/>
    </ligand>
</feature>
<evidence type="ECO:0000259" key="2">
    <source>
        <dbReference type="PROSITE" id="PS50011"/>
    </source>
</evidence>
<keyword evidence="1" id="KW-0067">ATP-binding</keyword>
<dbReference type="AlphaFoldDB" id="A0A2A9NV25"/>
<sequence length="524" mass="59984">MPKKDEIPQFLGNWRLLQNLGSGYSGSIFKAQHIHTHEIVALKVQRRDHECPTNQYERYLYPLLQGGKGMPSLWGSGETEKWSYLAIDLLGSSLDRLYKSNGKETMDLRSVCCIAMQLISRLEHMHNKGVLHRDIQLGNCAIGLPPNEKTLYMIDFGFGKRYIDPLTHCHIPESKEKRDFIGNYWFSSVGVHCRGKVPSRRDDLEALALMLIHLLTPRGLSWTRNGVPKDEDAHGRLKSEKRKARPEELCRGLPPEFEEFLRYCRRLGFYDRPDYTRWVEEFRTLAVESGFSESDDFLWPPPSPRVLKFKPPASKPDEVRGILVDLQNLDLNRRFDIKNNVVANNNDVQRSDRTNKKATVEISSDSDTNESVLLKRSMPKRIRLMRLTKRVAAATDNLALAQLVREFVQDMQCNSSRTLTKEGFNFLDALHKQLADPSIFVLPLRTSRSRSKEGYTEEKEVWNLKQGALARLCREVRIAPSNGKLACLIAEFGRITNNSSGRNVTKDGFGFLGAVSVRLKELHE</sequence>
<gene>
    <name evidence="3" type="ORF">AMATHDRAFT_53663</name>
</gene>
<dbReference type="InterPro" id="IPR000719">
    <property type="entry name" value="Prot_kinase_dom"/>
</dbReference>
<accession>A0A2A9NV25</accession>
<dbReference type="Pfam" id="PF00069">
    <property type="entry name" value="Pkinase"/>
    <property type="match status" value="1"/>
</dbReference>
<dbReference type="GO" id="GO:0005524">
    <property type="term" value="F:ATP binding"/>
    <property type="evidence" value="ECO:0007669"/>
    <property type="project" value="UniProtKB-UniRule"/>
</dbReference>
<dbReference type="Proteomes" id="UP000242287">
    <property type="component" value="Unassembled WGS sequence"/>
</dbReference>
<dbReference type="GO" id="GO:0004672">
    <property type="term" value="F:protein kinase activity"/>
    <property type="evidence" value="ECO:0007669"/>
    <property type="project" value="InterPro"/>
</dbReference>
<protein>
    <recommendedName>
        <fullName evidence="2">Protein kinase domain-containing protein</fullName>
    </recommendedName>
</protein>
<keyword evidence="4" id="KW-1185">Reference proteome</keyword>
<keyword evidence="1" id="KW-0547">Nucleotide-binding</keyword>
<dbReference type="OrthoDB" id="5979581at2759"/>
<dbReference type="InterPro" id="IPR050235">
    <property type="entry name" value="CK1_Ser-Thr_kinase"/>
</dbReference>
<evidence type="ECO:0000256" key="1">
    <source>
        <dbReference type="PROSITE-ProRule" id="PRU10141"/>
    </source>
</evidence>
<reference evidence="3 4" key="1">
    <citation type="submission" date="2014-02" db="EMBL/GenBank/DDBJ databases">
        <title>Transposable element dynamics among asymbiotic and ectomycorrhizal Amanita fungi.</title>
        <authorList>
            <consortium name="DOE Joint Genome Institute"/>
            <person name="Hess J."/>
            <person name="Skrede I."/>
            <person name="Wolfe B."/>
            <person name="LaButti K."/>
            <person name="Ohm R.A."/>
            <person name="Grigoriev I.V."/>
            <person name="Pringle A."/>
        </authorList>
    </citation>
    <scope>NUCLEOTIDE SEQUENCE [LARGE SCALE GENOMIC DNA]</scope>
    <source>
        <strain evidence="3 4">SKay4041</strain>
    </source>
</reference>
<dbReference type="PANTHER" id="PTHR11909">
    <property type="entry name" value="CASEIN KINASE-RELATED"/>
    <property type="match status" value="1"/>
</dbReference>
<dbReference type="PROSITE" id="PS00107">
    <property type="entry name" value="PROTEIN_KINASE_ATP"/>
    <property type="match status" value="1"/>
</dbReference>
<dbReference type="CDD" id="cd14016">
    <property type="entry name" value="STKc_CK1"/>
    <property type="match status" value="1"/>
</dbReference>
<name>A0A2A9NV25_9AGAR</name>